<dbReference type="SUPFAM" id="SSF56784">
    <property type="entry name" value="HAD-like"/>
    <property type="match status" value="1"/>
</dbReference>
<evidence type="ECO:0000313" key="3">
    <source>
        <dbReference type="Proteomes" id="UP000669133"/>
    </source>
</evidence>
<dbReference type="InterPro" id="IPR010021">
    <property type="entry name" value="PGPP1/Gep4"/>
</dbReference>
<dbReference type="RefSeq" id="XP_067548853.1">
    <property type="nucleotide sequence ID" value="XM_067690382.1"/>
</dbReference>
<evidence type="ECO:0000313" key="2">
    <source>
        <dbReference type="EMBL" id="KAG5419737.1"/>
    </source>
</evidence>
<dbReference type="AlphaFoldDB" id="A0A8H8DBY0"/>
<comment type="caution">
    <text evidence="2">The sequence shown here is derived from an EMBL/GenBank/DDBJ whole genome shotgun (WGS) entry which is preliminary data.</text>
</comment>
<dbReference type="GO" id="GO:0005739">
    <property type="term" value="C:mitochondrion"/>
    <property type="evidence" value="ECO:0007669"/>
    <property type="project" value="TreeGrafter"/>
</dbReference>
<dbReference type="NCBIfam" id="TIGR01662">
    <property type="entry name" value="HAD-SF-IIIA"/>
    <property type="match status" value="1"/>
</dbReference>
<evidence type="ECO:0008006" key="4">
    <source>
        <dbReference type="Google" id="ProtNLM"/>
    </source>
</evidence>
<gene>
    <name evidence="2" type="ORF">I9W82_001617</name>
</gene>
<dbReference type="OrthoDB" id="198652at2759"/>
<dbReference type="GeneID" id="93650246"/>
<dbReference type="GO" id="GO:0032049">
    <property type="term" value="P:cardiolipin biosynthetic process"/>
    <property type="evidence" value="ECO:0007669"/>
    <property type="project" value="TreeGrafter"/>
</dbReference>
<dbReference type="InterPro" id="IPR027706">
    <property type="entry name" value="PGP_Pase"/>
</dbReference>
<dbReference type="InterPro" id="IPR006549">
    <property type="entry name" value="HAD-SF_hydro_IIIA"/>
</dbReference>
<dbReference type="Pfam" id="PF09419">
    <property type="entry name" value="PGP_phosphatase"/>
    <property type="match status" value="1"/>
</dbReference>
<feature type="compositionally biased region" description="Basic and acidic residues" evidence="1">
    <location>
        <begin position="207"/>
        <end position="217"/>
    </location>
</feature>
<feature type="region of interest" description="Disordered" evidence="1">
    <location>
        <begin position="193"/>
        <end position="217"/>
    </location>
</feature>
<dbReference type="NCBIfam" id="TIGR01668">
    <property type="entry name" value="YqeG_hyp_ppase"/>
    <property type="match status" value="1"/>
</dbReference>
<dbReference type="InterPro" id="IPR023214">
    <property type="entry name" value="HAD_sf"/>
</dbReference>
<accession>A0A8H8DBY0</accession>
<keyword evidence="3" id="KW-1185">Reference proteome</keyword>
<name>A0A8H8DBY0_9ASCO</name>
<organism evidence="2 3">
    <name type="scientific">Candida metapsilosis</name>
    <dbReference type="NCBI Taxonomy" id="273372"/>
    <lineage>
        <taxon>Eukaryota</taxon>
        <taxon>Fungi</taxon>
        <taxon>Dikarya</taxon>
        <taxon>Ascomycota</taxon>
        <taxon>Saccharomycotina</taxon>
        <taxon>Pichiomycetes</taxon>
        <taxon>Debaryomycetaceae</taxon>
        <taxon>Candida/Lodderomyces clade</taxon>
        <taxon>Candida</taxon>
    </lineage>
</organism>
<protein>
    <recommendedName>
        <fullName evidence="4">Phosphatidylglycerophosphatase</fullName>
    </recommendedName>
</protein>
<dbReference type="GO" id="GO:0008962">
    <property type="term" value="F:phosphatidylglycerophosphatase activity"/>
    <property type="evidence" value="ECO:0007669"/>
    <property type="project" value="InterPro"/>
</dbReference>
<dbReference type="PANTHER" id="PTHR19288:SF25">
    <property type="entry name" value="PHOSPHATIDYLGLYCEROPHOSPHATASE GEP4, MITOCHONDRIAL"/>
    <property type="match status" value="1"/>
</dbReference>
<sequence length="217" mass="24438">MAPSFNLSATLNVSRLLYNPGLCLPHITFKSFDQLILPFQIPAHPNVRIKGIVLDKDNCFAKDHDDKVWPAYESTWSKLKSIYPGEHVLIVSNSAGTDDDTNHTQAKTLEENTGVSVLRHSVKKPGCSDEIKQYFARQNINPNEIIVVGDRLFTDMVMANMMGSWGCWISEGVQLSNKMFPKLERDLYSRLVSSRTDNPWSPPTPKNADEPFAKDIT</sequence>
<dbReference type="PANTHER" id="PTHR19288">
    <property type="entry name" value="4-NITROPHENYLPHOSPHATASE-RELATED"/>
    <property type="match status" value="1"/>
</dbReference>
<reference evidence="2 3" key="1">
    <citation type="submission" date="2020-12" db="EMBL/GenBank/DDBJ databases">
        <title>Effect of drift, selection, and recombination on the evolution of hybrid genomes in Candida yeast pathogens.</title>
        <authorList>
            <person name="Mixao V."/>
            <person name="Ksiezopolska E."/>
            <person name="Saus E."/>
            <person name="Boekhout T."/>
            <person name="Gacser A."/>
            <person name="Gabaldon T."/>
        </authorList>
    </citation>
    <scope>NUCLEOTIDE SEQUENCE [LARGE SCALE GENOMIC DNA]</scope>
    <source>
        <strain evidence="2 3">BP57</strain>
    </source>
</reference>
<dbReference type="InterPro" id="IPR036412">
    <property type="entry name" value="HAD-like_sf"/>
</dbReference>
<dbReference type="EMBL" id="JAEOAQ010000002">
    <property type="protein sequence ID" value="KAG5419737.1"/>
    <property type="molecule type" value="Genomic_DNA"/>
</dbReference>
<evidence type="ECO:0000256" key="1">
    <source>
        <dbReference type="SAM" id="MobiDB-lite"/>
    </source>
</evidence>
<dbReference type="Proteomes" id="UP000669133">
    <property type="component" value="Unassembled WGS sequence"/>
</dbReference>
<dbReference type="FunFam" id="3.40.50.1000:FF:000165">
    <property type="entry name" value="HAD superfamily phosphatase"/>
    <property type="match status" value="1"/>
</dbReference>
<dbReference type="Gene3D" id="3.40.50.1000">
    <property type="entry name" value="HAD superfamily/HAD-like"/>
    <property type="match status" value="1"/>
</dbReference>
<proteinExistence type="predicted"/>